<dbReference type="FunFam" id="3.30.160.60:FF:000912">
    <property type="entry name" value="Zinc finger protein 660"/>
    <property type="match status" value="1"/>
</dbReference>
<feature type="domain" description="C2H2-type" evidence="14">
    <location>
        <begin position="446"/>
        <end position="473"/>
    </location>
</feature>
<evidence type="ECO:0000256" key="3">
    <source>
        <dbReference type="ARBA" id="ARBA00022603"/>
    </source>
</evidence>
<evidence type="ECO:0000313" key="17">
    <source>
        <dbReference type="Proteomes" id="UP000593565"/>
    </source>
</evidence>
<evidence type="ECO:0008006" key="18">
    <source>
        <dbReference type="Google" id="ProtNLM"/>
    </source>
</evidence>
<dbReference type="PANTHER" id="PTHR23235:SF142">
    <property type="entry name" value="ZINC FINGER PROTEIN 384"/>
    <property type="match status" value="1"/>
</dbReference>
<dbReference type="SUPFAM" id="SSF82199">
    <property type="entry name" value="SET domain"/>
    <property type="match status" value="1"/>
</dbReference>
<comment type="subcellular location">
    <subcellularLocation>
        <location evidence="1">Nucleus</location>
    </subcellularLocation>
</comment>
<dbReference type="PANTHER" id="PTHR23235">
    <property type="entry name" value="KRUEPPEL-LIKE TRANSCRIPTION FACTOR"/>
    <property type="match status" value="1"/>
</dbReference>
<dbReference type="FunFam" id="3.30.160.60:FF:001530">
    <property type="entry name" value="Zinc finger protein 268"/>
    <property type="match status" value="1"/>
</dbReference>
<keyword evidence="4" id="KW-0808">Transferase</keyword>
<dbReference type="FunFam" id="3.30.160.60:FF:000358">
    <property type="entry name" value="zinc finger protein 24"/>
    <property type="match status" value="2"/>
</dbReference>
<feature type="domain" description="C2H2-type" evidence="14">
    <location>
        <begin position="558"/>
        <end position="585"/>
    </location>
</feature>
<feature type="domain" description="C2H2-type" evidence="14">
    <location>
        <begin position="502"/>
        <end position="529"/>
    </location>
</feature>
<organism evidence="16 17">
    <name type="scientific">Ameiurus melas</name>
    <name type="common">Black bullhead</name>
    <name type="synonym">Silurus melas</name>
    <dbReference type="NCBI Taxonomy" id="219545"/>
    <lineage>
        <taxon>Eukaryota</taxon>
        <taxon>Metazoa</taxon>
        <taxon>Chordata</taxon>
        <taxon>Craniata</taxon>
        <taxon>Vertebrata</taxon>
        <taxon>Euteleostomi</taxon>
        <taxon>Actinopterygii</taxon>
        <taxon>Neopterygii</taxon>
        <taxon>Teleostei</taxon>
        <taxon>Ostariophysi</taxon>
        <taxon>Siluriformes</taxon>
        <taxon>Ictaluridae</taxon>
        <taxon>Ameiurus</taxon>
    </lineage>
</organism>
<dbReference type="GO" id="GO:0032259">
    <property type="term" value="P:methylation"/>
    <property type="evidence" value="ECO:0007669"/>
    <property type="project" value="UniProtKB-KW"/>
</dbReference>
<dbReference type="FunFam" id="3.30.160.60:FF:002343">
    <property type="entry name" value="Zinc finger protein 33A"/>
    <property type="match status" value="3"/>
</dbReference>
<dbReference type="GO" id="GO:0005634">
    <property type="term" value="C:nucleus"/>
    <property type="evidence" value="ECO:0007669"/>
    <property type="project" value="UniProtKB-SubCell"/>
</dbReference>
<evidence type="ECO:0000259" key="14">
    <source>
        <dbReference type="PROSITE" id="PS50157"/>
    </source>
</evidence>
<keyword evidence="3" id="KW-0489">Methyltransferase</keyword>
<protein>
    <recommendedName>
        <fullName evidence="18">Histone-lysine N-methyltransferase PRDM9-like</fullName>
    </recommendedName>
</protein>
<evidence type="ECO:0000256" key="7">
    <source>
        <dbReference type="ARBA" id="ARBA00022737"/>
    </source>
</evidence>
<evidence type="ECO:0000259" key="15">
    <source>
        <dbReference type="PROSITE" id="PS50280"/>
    </source>
</evidence>
<evidence type="ECO:0000256" key="8">
    <source>
        <dbReference type="ARBA" id="ARBA00022771"/>
    </source>
</evidence>
<dbReference type="Gene3D" id="2.170.270.10">
    <property type="entry name" value="SET domain"/>
    <property type="match status" value="1"/>
</dbReference>
<feature type="domain" description="C2H2-type" evidence="14">
    <location>
        <begin position="418"/>
        <end position="445"/>
    </location>
</feature>
<keyword evidence="10" id="KW-0238">DNA-binding</keyword>
<dbReference type="FunFam" id="3.30.160.60:FF:001954">
    <property type="entry name" value="Zinc finger protein 787"/>
    <property type="match status" value="1"/>
</dbReference>
<reference evidence="16 17" key="1">
    <citation type="submission" date="2020-02" db="EMBL/GenBank/DDBJ databases">
        <title>A chromosome-scale genome assembly of the black bullhead catfish (Ameiurus melas).</title>
        <authorList>
            <person name="Wen M."/>
            <person name="Zham M."/>
            <person name="Cabau C."/>
            <person name="Klopp C."/>
            <person name="Donnadieu C."/>
            <person name="Roques C."/>
            <person name="Bouchez O."/>
            <person name="Lampietro C."/>
            <person name="Jouanno E."/>
            <person name="Herpin A."/>
            <person name="Louis A."/>
            <person name="Berthelot C."/>
            <person name="Parey E."/>
            <person name="Roest-Crollius H."/>
            <person name="Braasch I."/>
            <person name="Postlethwait J."/>
            <person name="Robinson-Rechavi M."/>
            <person name="Echchiki A."/>
            <person name="Begum T."/>
            <person name="Montfort J."/>
            <person name="Schartl M."/>
            <person name="Bobe J."/>
            <person name="Guiguen Y."/>
        </authorList>
    </citation>
    <scope>NUCLEOTIDE SEQUENCE [LARGE SCALE GENOMIC DNA]</scope>
    <source>
        <strain evidence="16">M_S1</strain>
        <tissue evidence="16">Blood</tissue>
    </source>
</reference>
<dbReference type="CDD" id="cd19193">
    <property type="entry name" value="PR-SET_PRDM7_9"/>
    <property type="match status" value="1"/>
</dbReference>
<keyword evidence="17" id="KW-1185">Reference proteome</keyword>
<evidence type="ECO:0000256" key="9">
    <source>
        <dbReference type="ARBA" id="ARBA00022833"/>
    </source>
</evidence>
<evidence type="ECO:0000256" key="10">
    <source>
        <dbReference type="ARBA" id="ARBA00023125"/>
    </source>
</evidence>
<dbReference type="EMBL" id="JAAGNN010000007">
    <property type="protein sequence ID" value="KAF4087382.1"/>
    <property type="molecule type" value="Genomic_DNA"/>
</dbReference>
<dbReference type="PROSITE" id="PS00028">
    <property type="entry name" value="ZINC_FINGER_C2H2_1"/>
    <property type="match status" value="10"/>
</dbReference>
<keyword evidence="7" id="KW-0677">Repeat</keyword>
<keyword evidence="11" id="KW-0539">Nucleus</keyword>
<feature type="region of interest" description="Disordered" evidence="13">
    <location>
        <begin position="333"/>
        <end position="356"/>
    </location>
</feature>
<dbReference type="Gene3D" id="3.30.160.60">
    <property type="entry name" value="Classic Zinc Finger"/>
    <property type="match status" value="9"/>
</dbReference>
<dbReference type="FunFam" id="3.30.160.60:FF:000839">
    <property type="entry name" value="Zinc finger protein 691"/>
    <property type="match status" value="1"/>
</dbReference>
<sequence length="638" mass="72676">MSQADDPDPSQLSEDVKMETGSVEHALPVDQQNGGVHMKLTPQICVKKEEMLMLNICNSGNDLNNIPEVTSIKAEEADNKDYLYCEVCKSFFFKKCEVHGPARFIADTPVPMGVADRAKQTLPPGLDIRKSGIPSAGLGVFNKGETVPVGAHFGPYQGELVDREEAMNSGYSWVISRSGKREEYIDAKREMYANWMRYVNCAHNDGEQNLMAFQYQGGILYRCCRPINPGQELLVWYEADYVEDLGPAFYNLWNKKCTTNEGELGTQHSQASGIQRRGNLSEVNNGLSQVFSCSFCPLSYASQIYLNKHIKRCHYEEFVRLHKSAEIKNEIHMATDDSSTQQTSSRALSSDTSQKEMQEEMHHCSDGGKRLTNLILLKTHQHSQTGENPHQCSQCEKSFNEKVDLQLHQRIHKRQKLFYCSQCGKSFTAPSNLQIHQRIHTGEKPYHCPQCGKSFTQQSNLQQHQRIHTGQKPYHCSQCGKSFTYHNNLKLHQHIHTGEKPYHCSHCGKSFSQQSNLQQHQRSHTGEKPYHCSQCGKSFTTPSNLQIHQRIHTGEKMYHCSHCGKSFSQQSTLQQHQHIHTGEKPYHCSQCGKSFSQQSNLKRHQRSHTGEKPYRCSHCGKSFSQHRSLQVHLRIHIG</sequence>
<evidence type="ECO:0000313" key="16">
    <source>
        <dbReference type="EMBL" id="KAF4087382.1"/>
    </source>
</evidence>
<dbReference type="GO" id="GO:0000978">
    <property type="term" value="F:RNA polymerase II cis-regulatory region sequence-specific DNA binding"/>
    <property type="evidence" value="ECO:0007669"/>
    <property type="project" value="TreeGrafter"/>
</dbReference>
<evidence type="ECO:0000256" key="1">
    <source>
        <dbReference type="ARBA" id="ARBA00004123"/>
    </source>
</evidence>
<accession>A0A7J6AWY1</accession>
<comment type="caution">
    <text evidence="16">The sequence shown here is derived from an EMBL/GenBank/DDBJ whole genome shotgun (WGS) entry which is preliminary data.</text>
</comment>
<keyword evidence="5" id="KW-0949">S-adenosyl-L-methionine</keyword>
<dbReference type="SUPFAM" id="SSF57667">
    <property type="entry name" value="beta-beta-alpha zinc fingers"/>
    <property type="match status" value="5"/>
</dbReference>
<dbReference type="InterPro" id="IPR044417">
    <property type="entry name" value="PRDM7_9_PR-SET"/>
</dbReference>
<dbReference type="PROSITE" id="PS50157">
    <property type="entry name" value="ZINC_FINGER_C2H2_2"/>
    <property type="match status" value="9"/>
</dbReference>
<evidence type="ECO:0000256" key="13">
    <source>
        <dbReference type="SAM" id="MobiDB-lite"/>
    </source>
</evidence>
<evidence type="ECO:0000256" key="5">
    <source>
        <dbReference type="ARBA" id="ARBA00022691"/>
    </source>
</evidence>
<evidence type="ECO:0000256" key="2">
    <source>
        <dbReference type="ARBA" id="ARBA00006991"/>
    </source>
</evidence>
<dbReference type="GO" id="GO:0008270">
    <property type="term" value="F:zinc ion binding"/>
    <property type="evidence" value="ECO:0007669"/>
    <property type="project" value="UniProtKB-KW"/>
</dbReference>
<feature type="domain" description="C2H2-type" evidence="14">
    <location>
        <begin position="586"/>
        <end position="613"/>
    </location>
</feature>
<keyword evidence="9" id="KW-0862">Zinc</keyword>
<dbReference type="Pfam" id="PF21549">
    <property type="entry name" value="PRDM2_PR"/>
    <property type="match status" value="1"/>
</dbReference>
<dbReference type="InterPro" id="IPR046341">
    <property type="entry name" value="SET_dom_sf"/>
</dbReference>
<dbReference type="Pfam" id="PF13465">
    <property type="entry name" value="zf-H2C2_2"/>
    <property type="match status" value="1"/>
</dbReference>
<feature type="domain" description="C2H2-type" evidence="14">
    <location>
        <begin position="474"/>
        <end position="501"/>
    </location>
</feature>
<keyword evidence="6" id="KW-0479">Metal-binding</keyword>
<dbReference type="AlphaFoldDB" id="A0A7J6AWY1"/>
<feature type="domain" description="C2H2-type" evidence="14">
    <location>
        <begin position="614"/>
        <end position="638"/>
    </location>
</feature>
<dbReference type="InterPro" id="IPR013087">
    <property type="entry name" value="Znf_C2H2_type"/>
</dbReference>
<keyword evidence="8 12" id="KW-0863">Zinc-finger</keyword>
<evidence type="ECO:0000256" key="4">
    <source>
        <dbReference type="ARBA" id="ARBA00022679"/>
    </source>
</evidence>
<dbReference type="SMART" id="SM00355">
    <property type="entry name" value="ZnF_C2H2"/>
    <property type="match status" value="10"/>
</dbReference>
<feature type="compositionally biased region" description="Low complexity" evidence="13">
    <location>
        <begin position="336"/>
        <end position="345"/>
    </location>
</feature>
<comment type="similarity">
    <text evidence="2">Belongs to the krueppel C2H2-type zinc-finger protein family.</text>
</comment>
<dbReference type="Proteomes" id="UP000593565">
    <property type="component" value="Unassembled WGS sequence"/>
</dbReference>
<dbReference type="GO" id="GO:0000981">
    <property type="term" value="F:DNA-binding transcription factor activity, RNA polymerase II-specific"/>
    <property type="evidence" value="ECO:0007669"/>
    <property type="project" value="TreeGrafter"/>
</dbReference>
<evidence type="ECO:0000256" key="12">
    <source>
        <dbReference type="PROSITE-ProRule" id="PRU00042"/>
    </source>
</evidence>
<gene>
    <name evidence="16" type="ORF">AMELA_G00095080</name>
</gene>
<dbReference type="InterPro" id="IPR036236">
    <property type="entry name" value="Znf_C2H2_sf"/>
</dbReference>
<dbReference type="PROSITE" id="PS50280">
    <property type="entry name" value="SET"/>
    <property type="match status" value="1"/>
</dbReference>
<dbReference type="GO" id="GO:0042054">
    <property type="term" value="F:histone methyltransferase activity"/>
    <property type="evidence" value="ECO:0007669"/>
    <property type="project" value="InterPro"/>
</dbReference>
<dbReference type="InterPro" id="IPR001214">
    <property type="entry name" value="SET_dom"/>
</dbReference>
<evidence type="ECO:0000256" key="6">
    <source>
        <dbReference type="ARBA" id="ARBA00022723"/>
    </source>
</evidence>
<dbReference type="Pfam" id="PF00096">
    <property type="entry name" value="zf-C2H2"/>
    <property type="match status" value="7"/>
</dbReference>
<proteinExistence type="inferred from homology"/>
<feature type="domain" description="SET" evidence="15">
    <location>
        <begin position="124"/>
        <end position="238"/>
    </location>
</feature>
<name>A0A7J6AWY1_AMEME</name>
<feature type="domain" description="C2H2-type" evidence="14">
    <location>
        <begin position="530"/>
        <end position="557"/>
    </location>
</feature>
<evidence type="ECO:0000256" key="11">
    <source>
        <dbReference type="ARBA" id="ARBA00023242"/>
    </source>
</evidence>
<feature type="domain" description="C2H2-type" evidence="14">
    <location>
        <begin position="390"/>
        <end position="417"/>
    </location>
</feature>